<keyword evidence="3 6" id="KW-0418">Kinase</keyword>
<dbReference type="GO" id="GO:0005739">
    <property type="term" value="C:mitochondrion"/>
    <property type="evidence" value="ECO:0007669"/>
    <property type="project" value="UniProtKB-SubCell"/>
</dbReference>
<keyword evidence="6" id="KW-0496">Mitochondrion</keyword>
<comment type="catalytic activity">
    <reaction evidence="6">
        <text>NAD(+) + ATP = ADP + NADP(+) + H(+)</text>
        <dbReference type="Rhea" id="RHEA:18629"/>
        <dbReference type="ChEBI" id="CHEBI:15378"/>
        <dbReference type="ChEBI" id="CHEBI:30616"/>
        <dbReference type="ChEBI" id="CHEBI:57540"/>
        <dbReference type="ChEBI" id="CHEBI:58349"/>
        <dbReference type="ChEBI" id="CHEBI:456216"/>
        <dbReference type="EC" id="2.7.1.23"/>
    </reaction>
</comment>
<sequence>MIISPGAGFRVLSSISTGGGGIKSGASSLRRFTIACTAGPNTLRPSPPPDRVLSAHLEEMPARFAPRRVLVLSKITRYEFEKQKYPDLSEEELAVLLAKKGSNLKKLKDLNDFHKDQARKVVQCFSERDIEAQMVNRYEYGPEVIDWADAIFTAGGDGTFLLGASKVKSNSKPLIGINTDPRRSEGYLCLAKPDSADFSKSLDKLLKGQFKWFYRQRIRIELSGPNAMDAPVELHEQQLELSEHRFADYPLHDESLQKGDADGTATPGEVESPTRILPERALNEVFIGESLSSRVSYYEVSVDDGPSAKQKSSGVTVCTGTGSTSWSFNINKLTQQAAASLIGLIRDTSLLPVPSDEDYVEHVTKKFNEQLIFDPSDTRMVYTVRDPVSNSTYSTANPRGFAQRVHLKSRCYDAALVIDGGPSYKFNEGSEATLSIHPDDALLTVQLE</sequence>
<dbReference type="PANTHER" id="PTHR13158">
    <property type="match status" value="1"/>
</dbReference>
<keyword evidence="6" id="KW-0547">Nucleotide-binding</keyword>
<dbReference type="Proteomes" id="UP000192578">
    <property type="component" value="Unassembled WGS sequence"/>
</dbReference>
<evidence type="ECO:0000313" key="8">
    <source>
        <dbReference type="Proteomes" id="UP000192578"/>
    </source>
</evidence>
<dbReference type="InterPro" id="IPR002504">
    <property type="entry name" value="NADK"/>
</dbReference>
<dbReference type="GO" id="GO:0005524">
    <property type="term" value="F:ATP binding"/>
    <property type="evidence" value="ECO:0007669"/>
    <property type="project" value="UniProtKB-UniRule"/>
</dbReference>
<keyword evidence="4 6" id="KW-0521">NADP</keyword>
<dbReference type="InterPro" id="IPR017438">
    <property type="entry name" value="ATP-NAD_kinase_N"/>
</dbReference>
<evidence type="ECO:0000256" key="5">
    <source>
        <dbReference type="ARBA" id="ARBA00023027"/>
    </source>
</evidence>
<keyword evidence="2 6" id="KW-0808">Transferase</keyword>
<dbReference type="Gene3D" id="2.60.200.30">
    <property type="entry name" value="Probable inorganic polyphosphate/atp-NAD kinase, domain 2"/>
    <property type="match status" value="1"/>
</dbReference>
<name>A0A1W0W882_HYPEX</name>
<dbReference type="OrthoDB" id="185618at2759"/>
<keyword evidence="5 6" id="KW-0520">NAD</keyword>
<dbReference type="Pfam" id="PF01513">
    <property type="entry name" value="NAD_kinase"/>
    <property type="match status" value="1"/>
</dbReference>
<dbReference type="InterPro" id="IPR017437">
    <property type="entry name" value="ATP-NAD_kinase_PpnK-typ_C"/>
</dbReference>
<comment type="caution">
    <text evidence="7">The sequence shown here is derived from an EMBL/GenBank/DDBJ whole genome shotgun (WGS) entry which is preliminary data.</text>
</comment>
<dbReference type="InterPro" id="IPR012355">
    <property type="entry name" value="NADK2_mit"/>
</dbReference>
<dbReference type="EMBL" id="MTYJ01000172">
    <property type="protein sequence ID" value="OQV11409.1"/>
    <property type="molecule type" value="Genomic_DNA"/>
</dbReference>
<proteinExistence type="inferred from homology"/>
<dbReference type="GO" id="GO:0006741">
    <property type="term" value="P:NADP+ biosynthetic process"/>
    <property type="evidence" value="ECO:0007669"/>
    <property type="project" value="UniProtKB-UniRule"/>
</dbReference>
<dbReference type="PANTHER" id="PTHR13158:SF5">
    <property type="entry name" value="NAD KINASE 2, MITOCHONDRIAL"/>
    <property type="match status" value="1"/>
</dbReference>
<keyword evidence="6" id="KW-0067">ATP-binding</keyword>
<dbReference type="Gene3D" id="3.40.50.10330">
    <property type="entry name" value="Probable inorganic polyphosphate/atp-NAD kinase, domain 1"/>
    <property type="match status" value="1"/>
</dbReference>
<dbReference type="GO" id="GO:0003951">
    <property type="term" value="F:NAD+ kinase activity"/>
    <property type="evidence" value="ECO:0007669"/>
    <property type="project" value="UniProtKB-UniRule"/>
</dbReference>
<dbReference type="PIRSF" id="PIRSF017565">
    <property type="entry name" value="Kin_ATP-NAD_euk"/>
    <property type="match status" value="1"/>
</dbReference>
<evidence type="ECO:0000313" key="7">
    <source>
        <dbReference type="EMBL" id="OQV11409.1"/>
    </source>
</evidence>
<accession>A0A1W0W882</accession>
<reference evidence="8" key="1">
    <citation type="submission" date="2017-01" db="EMBL/GenBank/DDBJ databases">
        <title>Comparative genomics of anhydrobiosis in the tardigrade Hypsibius dujardini.</title>
        <authorList>
            <person name="Yoshida Y."/>
            <person name="Koutsovoulos G."/>
            <person name="Laetsch D."/>
            <person name="Stevens L."/>
            <person name="Kumar S."/>
            <person name="Horikawa D."/>
            <person name="Ishino K."/>
            <person name="Komine S."/>
            <person name="Tomita M."/>
            <person name="Blaxter M."/>
            <person name="Arakawa K."/>
        </authorList>
    </citation>
    <scope>NUCLEOTIDE SEQUENCE [LARGE SCALE GENOMIC DNA]</scope>
    <source>
        <strain evidence="8">Z151</strain>
    </source>
</reference>
<dbReference type="InterPro" id="IPR016064">
    <property type="entry name" value="NAD/diacylglycerol_kinase_sf"/>
</dbReference>
<dbReference type="GO" id="GO:0042803">
    <property type="term" value="F:protein homodimerization activity"/>
    <property type="evidence" value="ECO:0007669"/>
    <property type="project" value="UniProtKB-UniRule"/>
</dbReference>
<evidence type="ECO:0000256" key="6">
    <source>
        <dbReference type="PIRNR" id="PIRNR017565"/>
    </source>
</evidence>
<dbReference type="AlphaFoldDB" id="A0A1W0W882"/>
<comment type="subcellular location">
    <subcellularLocation>
        <location evidence="6">Mitochondrion</location>
    </subcellularLocation>
</comment>
<comment type="subunit">
    <text evidence="6">Homodimer.</text>
</comment>
<evidence type="ECO:0000256" key="4">
    <source>
        <dbReference type="ARBA" id="ARBA00022857"/>
    </source>
</evidence>
<organism evidence="7 8">
    <name type="scientific">Hypsibius exemplaris</name>
    <name type="common">Freshwater tardigrade</name>
    <dbReference type="NCBI Taxonomy" id="2072580"/>
    <lineage>
        <taxon>Eukaryota</taxon>
        <taxon>Metazoa</taxon>
        <taxon>Ecdysozoa</taxon>
        <taxon>Tardigrada</taxon>
        <taxon>Eutardigrada</taxon>
        <taxon>Parachela</taxon>
        <taxon>Hypsibioidea</taxon>
        <taxon>Hypsibiidae</taxon>
        <taxon>Hypsibius</taxon>
    </lineage>
</organism>
<comment type="function">
    <text evidence="6">Mitochondrial NAD(+) kinase that phosphorylates NAD(+) to yield NADP(+). Can use both ATP or inorganic polyphosphate as the phosphoryl donor.</text>
</comment>
<comment type="similarity">
    <text evidence="1 6">Belongs to the NAD kinase family.</text>
</comment>
<protein>
    <recommendedName>
        <fullName evidence="6">NAD kinase 2, mitochondrial</fullName>
        <ecNumber evidence="6">2.7.1.23</ecNumber>
    </recommendedName>
    <alternativeName>
        <fullName evidence="6">NAD kinase domain-containing protein 1, mitochondrial</fullName>
    </alternativeName>
</protein>
<evidence type="ECO:0000256" key="2">
    <source>
        <dbReference type="ARBA" id="ARBA00022679"/>
    </source>
</evidence>
<evidence type="ECO:0000256" key="3">
    <source>
        <dbReference type="ARBA" id="ARBA00022777"/>
    </source>
</evidence>
<dbReference type="GO" id="GO:0019674">
    <property type="term" value="P:NAD+ metabolic process"/>
    <property type="evidence" value="ECO:0007669"/>
    <property type="project" value="UniProtKB-UniRule"/>
</dbReference>
<dbReference type="SUPFAM" id="SSF111331">
    <property type="entry name" value="NAD kinase/diacylglycerol kinase-like"/>
    <property type="match status" value="1"/>
</dbReference>
<gene>
    <name evidence="7" type="ORF">BV898_14286</name>
</gene>
<keyword evidence="8" id="KW-1185">Reference proteome</keyword>
<evidence type="ECO:0000256" key="1">
    <source>
        <dbReference type="ARBA" id="ARBA00010995"/>
    </source>
</evidence>
<dbReference type="EC" id="2.7.1.23" evidence="6"/>